<name>A0A6P4Y4U2_BRABE</name>
<dbReference type="PANTHER" id="PTHR10983:SF16">
    <property type="entry name" value="LYSOCARDIOLIPIN ACYLTRANSFERASE 1"/>
    <property type="match status" value="1"/>
</dbReference>
<dbReference type="InterPro" id="IPR032098">
    <property type="entry name" value="Acyltransf_C"/>
</dbReference>
<gene>
    <name evidence="9" type="primary">LOC109466192</name>
</gene>
<dbReference type="GO" id="GO:0036149">
    <property type="term" value="P:phosphatidylinositol acyl-chain remodeling"/>
    <property type="evidence" value="ECO:0007669"/>
    <property type="project" value="TreeGrafter"/>
</dbReference>
<evidence type="ECO:0000313" key="8">
    <source>
        <dbReference type="Proteomes" id="UP000515135"/>
    </source>
</evidence>
<keyword evidence="6" id="KW-0472">Membrane</keyword>
<dbReference type="Proteomes" id="UP000515135">
    <property type="component" value="Unplaced"/>
</dbReference>
<feature type="transmembrane region" description="Helical" evidence="6">
    <location>
        <begin position="155"/>
        <end position="173"/>
    </location>
</feature>
<evidence type="ECO:0000313" key="9">
    <source>
        <dbReference type="RefSeq" id="XP_019619418.1"/>
    </source>
</evidence>
<proteinExistence type="inferred from homology"/>
<evidence type="ECO:0000256" key="4">
    <source>
        <dbReference type="ARBA" id="ARBA00023315"/>
    </source>
</evidence>
<evidence type="ECO:0000256" key="6">
    <source>
        <dbReference type="SAM" id="Phobius"/>
    </source>
</evidence>
<keyword evidence="2" id="KW-0808">Transferase</keyword>
<feature type="transmembrane region" description="Helical" evidence="6">
    <location>
        <begin position="443"/>
        <end position="461"/>
    </location>
</feature>
<feature type="transmembrane region" description="Helical" evidence="6">
    <location>
        <begin position="417"/>
        <end position="437"/>
    </location>
</feature>
<keyword evidence="4" id="KW-0012">Acyltransferase</keyword>
<organism evidence="8 9">
    <name type="scientific">Branchiostoma belcheri</name>
    <name type="common">Amphioxus</name>
    <dbReference type="NCBI Taxonomy" id="7741"/>
    <lineage>
        <taxon>Eukaryota</taxon>
        <taxon>Metazoa</taxon>
        <taxon>Chordata</taxon>
        <taxon>Cephalochordata</taxon>
        <taxon>Leptocardii</taxon>
        <taxon>Amphioxiformes</taxon>
        <taxon>Branchiostomatidae</taxon>
        <taxon>Branchiostoma</taxon>
    </lineage>
</organism>
<evidence type="ECO:0000259" key="7">
    <source>
        <dbReference type="SMART" id="SM00563"/>
    </source>
</evidence>
<keyword evidence="3" id="KW-0443">Lipid metabolism</keyword>
<accession>A0A6P4Y4U2</accession>
<dbReference type="SMART" id="SM00563">
    <property type="entry name" value="PlsC"/>
    <property type="match status" value="1"/>
</dbReference>
<reference evidence="9" key="1">
    <citation type="submission" date="2025-08" db="UniProtKB">
        <authorList>
            <consortium name="RefSeq"/>
        </authorList>
    </citation>
    <scope>IDENTIFICATION</scope>
    <source>
        <tissue evidence="9">Gonad</tissue>
    </source>
</reference>
<sequence length="478" mass="54743">MSIRGGSVPVWGGSCIASLEWGKGHTKIILTLGRVGHVNMSHGTFCAYRHPPPVHNVLSLTSSRGSPVDNTGTRSTTSDSGDKHRTCTAQVFLQDPPHASLATVKMTWKRSPVGGVLFVVLACLSYLFGTMYVVTPWFPLMLVRPTWYRWVVDHLIAWYWYFLVALLELVYGIKVRITGDSIRPGERTLLVMNHRTRLDWMFLWMYLIRRGQLSNEKIILKNELRKVPGVGWGLETGCFLFITRRWEEDEKILKKVLDYLASIGHRTQLLLFPEGTDFTEYTRKRSDAYAEKSNLPKYEYVLHPRTKGFVYITEKLIKEHNLDAIHDITVGYPNGKAQREADLLAGRFPEEVHFQVRRHPLHTLPTSPGQLEQWCTTLWAQKELQLKEFYQKKKFPDTNVLEGGTSGDPLRELKMRALLWLSVPFFLTVILVVPYLMATSTSFLISAVVICAFYIVQRAVFGGAEHFQIDLYNALHKT</sequence>
<feature type="domain" description="Phospholipid/glycerol acyltransferase" evidence="7">
    <location>
        <begin position="188"/>
        <end position="310"/>
    </location>
</feature>
<dbReference type="PROSITE" id="PS51257">
    <property type="entry name" value="PROKAR_LIPOPROTEIN"/>
    <property type="match status" value="1"/>
</dbReference>
<dbReference type="GO" id="GO:0005783">
    <property type="term" value="C:endoplasmic reticulum"/>
    <property type="evidence" value="ECO:0007669"/>
    <property type="project" value="TreeGrafter"/>
</dbReference>
<dbReference type="CDD" id="cd07990">
    <property type="entry name" value="LPLAT_LCLAT1-like"/>
    <property type="match status" value="1"/>
</dbReference>
<evidence type="ECO:0000256" key="1">
    <source>
        <dbReference type="ARBA" id="ARBA00008655"/>
    </source>
</evidence>
<evidence type="ECO:0000256" key="3">
    <source>
        <dbReference type="ARBA" id="ARBA00023264"/>
    </source>
</evidence>
<dbReference type="OrthoDB" id="186786at2759"/>
<dbReference type="AlphaFoldDB" id="A0A6P4Y4U2"/>
<protein>
    <submittedName>
        <fullName evidence="9">Lysocardiolipin acyltransferase 1-like</fullName>
    </submittedName>
</protein>
<dbReference type="KEGG" id="bbel:109466192"/>
<dbReference type="InterPro" id="IPR002123">
    <property type="entry name" value="Plipid/glycerol_acylTrfase"/>
</dbReference>
<dbReference type="Pfam" id="PF16076">
    <property type="entry name" value="Acyltransf_C"/>
    <property type="match status" value="1"/>
</dbReference>
<feature type="transmembrane region" description="Helical" evidence="6">
    <location>
        <begin position="115"/>
        <end position="135"/>
    </location>
</feature>
<evidence type="ECO:0000256" key="2">
    <source>
        <dbReference type="ARBA" id="ARBA00022679"/>
    </source>
</evidence>
<keyword evidence="6" id="KW-0812">Transmembrane</keyword>
<dbReference type="GeneID" id="109466192"/>
<dbReference type="PANTHER" id="PTHR10983">
    <property type="entry name" value="1-ACYLGLYCEROL-3-PHOSPHATE ACYLTRANSFERASE-RELATED"/>
    <property type="match status" value="1"/>
</dbReference>
<feature type="region of interest" description="Disordered" evidence="5">
    <location>
        <begin position="61"/>
        <end position="83"/>
    </location>
</feature>
<dbReference type="Pfam" id="PF01553">
    <property type="entry name" value="Acyltransferase"/>
    <property type="match status" value="1"/>
</dbReference>
<feature type="compositionally biased region" description="Polar residues" evidence="5">
    <location>
        <begin position="61"/>
        <end position="70"/>
    </location>
</feature>
<comment type="similarity">
    <text evidence="1">Belongs to the 1-acyl-sn-glycerol-3-phosphate acyltransferase family.</text>
</comment>
<keyword evidence="3" id="KW-1208">Phospholipid metabolism</keyword>
<keyword evidence="8" id="KW-1185">Reference proteome</keyword>
<evidence type="ECO:0000256" key="5">
    <source>
        <dbReference type="SAM" id="MobiDB-lite"/>
    </source>
</evidence>
<dbReference type="SUPFAM" id="SSF69593">
    <property type="entry name" value="Glycerol-3-phosphate (1)-acyltransferase"/>
    <property type="match status" value="1"/>
</dbReference>
<dbReference type="RefSeq" id="XP_019619418.1">
    <property type="nucleotide sequence ID" value="XM_019763859.1"/>
</dbReference>
<dbReference type="GO" id="GO:0016746">
    <property type="term" value="F:acyltransferase activity"/>
    <property type="evidence" value="ECO:0007669"/>
    <property type="project" value="UniProtKB-KW"/>
</dbReference>
<keyword evidence="6" id="KW-1133">Transmembrane helix</keyword>